<evidence type="ECO:0000313" key="2">
    <source>
        <dbReference type="EMBL" id="RSL34871.1"/>
    </source>
</evidence>
<sequence>MIDGAVAKIDDAFKWLSRLALLNLLWLLSSLAGLFVLGAFPALTAMLGVTRKWILESAEIPITKTFIKQFKNDFWKANAIGWLLVLGGSILYFNFELLLNLSMDFSIVVIFAFYFVIILFAIVAINIFPLYVHYEASVSNQFKNAFIVGIVRMPITLALFILVGGMVYLGAIMPTVVLFFSGSLLSYTAMRLTLFSVKKVEYQARAMEDTV</sequence>
<feature type="transmembrane region" description="Helical" evidence="1">
    <location>
        <begin position="74"/>
        <end position="93"/>
    </location>
</feature>
<name>A0A3R9QWG0_9BACI</name>
<keyword evidence="1" id="KW-0812">Transmembrane</keyword>
<dbReference type="InterPro" id="IPR006938">
    <property type="entry name" value="DUF624"/>
</dbReference>
<organism evidence="2 3">
    <name type="scientific">Salibacterium salarium</name>
    <dbReference type="NCBI Taxonomy" id="284579"/>
    <lineage>
        <taxon>Bacteria</taxon>
        <taxon>Bacillati</taxon>
        <taxon>Bacillota</taxon>
        <taxon>Bacilli</taxon>
        <taxon>Bacillales</taxon>
        <taxon>Bacillaceae</taxon>
    </lineage>
</organism>
<dbReference type="OrthoDB" id="2182676at2"/>
<keyword evidence="1" id="KW-1133">Transmembrane helix</keyword>
<feature type="transmembrane region" description="Helical" evidence="1">
    <location>
        <begin position="105"/>
        <end position="132"/>
    </location>
</feature>
<proteinExistence type="predicted"/>
<reference evidence="2 3" key="1">
    <citation type="submission" date="2018-10" db="EMBL/GenBank/DDBJ databases">
        <title>Draft genome sequence of Bacillus salarius IM0101, isolated from a hypersaline soil in Inner Mongolia, China.</title>
        <authorList>
            <person name="Yamprayoonswat W."/>
            <person name="Boonvisut S."/>
            <person name="Jumpathong W."/>
            <person name="Sittihan S."/>
            <person name="Ruangsuj P."/>
            <person name="Wanthongcharoen S."/>
            <person name="Thongpramul N."/>
            <person name="Pimmason S."/>
            <person name="Yu B."/>
            <person name="Yasawong M."/>
        </authorList>
    </citation>
    <scope>NUCLEOTIDE SEQUENCE [LARGE SCALE GENOMIC DNA]</scope>
    <source>
        <strain evidence="2 3">IM0101</strain>
    </source>
</reference>
<gene>
    <name evidence="2" type="ORF">D7Z54_03270</name>
</gene>
<dbReference type="Pfam" id="PF04854">
    <property type="entry name" value="DUF624"/>
    <property type="match status" value="1"/>
</dbReference>
<feature type="transmembrane region" description="Helical" evidence="1">
    <location>
        <begin position="168"/>
        <end position="189"/>
    </location>
</feature>
<evidence type="ECO:0000256" key="1">
    <source>
        <dbReference type="SAM" id="Phobius"/>
    </source>
</evidence>
<evidence type="ECO:0000313" key="3">
    <source>
        <dbReference type="Proteomes" id="UP000275076"/>
    </source>
</evidence>
<dbReference type="Proteomes" id="UP000275076">
    <property type="component" value="Unassembled WGS sequence"/>
</dbReference>
<dbReference type="RefSeq" id="WP_125554417.1">
    <property type="nucleotide sequence ID" value="NZ_RBVX01000002.1"/>
</dbReference>
<feature type="transmembrane region" description="Helical" evidence="1">
    <location>
        <begin position="24"/>
        <end position="49"/>
    </location>
</feature>
<dbReference type="AlphaFoldDB" id="A0A3R9QWG0"/>
<feature type="transmembrane region" description="Helical" evidence="1">
    <location>
        <begin position="144"/>
        <end position="162"/>
    </location>
</feature>
<protein>
    <submittedName>
        <fullName evidence="2">DUF624 domain-containing protein</fullName>
    </submittedName>
</protein>
<dbReference type="EMBL" id="RBVX01000002">
    <property type="protein sequence ID" value="RSL34871.1"/>
    <property type="molecule type" value="Genomic_DNA"/>
</dbReference>
<keyword evidence="1" id="KW-0472">Membrane</keyword>
<accession>A0A3R9QWG0</accession>
<comment type="caution">
    <text evidence="2">The sequence shown here is derived from an EMBL/GenBank/DDBJ whole genome shotgun (WGS) entry which is preliminary data.</text>
</comment>
<keyword evidence="3" id="KW-1185">Reference proteome</keyword>